<keyword evidence="3" id="KW-0479">Metal-binding</keyword>
<dbReference type="Gene3D" id="3.40.350.10">
    <property type="entry name" value="Creatinase/prolidase N-terminal domain"/>
    <property type="match status" value="2"/>
</dbReference>
<proteinExistence type="inferred from homology"/>
<dbReference type="Gene3D" id="3.90.230.10">
    <property type="entry name" value="Creatinase/methionine aminopeptidase superfamily"/>
    <property type="match status" value="1"/>
</dbReference>
<protein>
    <submittedName>
        <fullName evidence="9">Putative aminopeptidase P, cytoplasmic</fullName>
    </submittedName>
</protein>
<dbReference type="FunFam" id="3.40.350.10:FF:000003">
    <property type="entry name" value="Xaa-pro aminopeptidase P"/>
    <property type="match status" value="1"/>
</dbReference>
<dbReference type="EMBL" id="KZ819297">
    <property type="protein sequence ID" value="PWN96874.1"/>
    <property type="molecule type" value="Genomic_DNA"/>
</dbReference>
<dbReference type="Proteomes" id="UP000245946">
    <property type="component" value="Unassembled WGS sequence"/>
</dbReference>
<evidence type="ECO:0000313" key="9">
    <source>
        <dbReference type="EMBL" id="PWN96874.1"/>
    </source>
</evidence>
<dbReference type="InterPro" id="IPR050422">
    <property type="entry name" value="X-Pro_aminopeptidase_P"/>
</dbReference>
<dbReference type="STRING" id="58919.A0A316Z728"/>
<dbReference type="GO" id="GO:0070006">
    <property type="term" value="F:metalloaminopeptidase activity"/>
    <property type="evidence" value="ECO:0007669"/>
    <property type="project" value="InterPro"/>
</dbReference>
<sequence length="617" mass="68009">MGAVATPRVDTTQRVEQLRSLMRQHNVDAYIIPSEDAHSSEYPAEADLRRGYISGFTGSAGTAVVTQAEAALFTDGRYFLQAEQQLWQGVWRLMKMGESGVPTWQEYLSKNVPSGSKIGMDPTLIAADDCVTLSSSLAAVSSSLVSIPQNLVDELWTEGRPAQPSAPIFALPVSYAGSAPSEKVSAVRAELARKGAWAKGYVASMLDEVAWLFNLRGSDVPYNPVFFAFALVLKDETRIYVHEKNLEDEARAQLQKDATVRPYEAFYDDLKEVGGKLAEGEKIVVGKRASQAVLDALGGASRTRIDRSIIVDLKSVKNATELEGFRAAHVRDGAALASYFAWLEEALARGEKVNEARGADELEACRRKLEHFRGLSFTTISSTGPNGAIIHYSPDPQSCPDIDPKQMYLCDSGGQFTDGTTDVTRTWHFGQPSSEEVRAFTRVLQGHIAIDRAVFPRGTTGYLLDPLARRPLWEDGLDFRHGVGHGVGHFLNVHEGPHGIGTRVVFNETALKEGMVVSNEPGFYKDGAWGIRIENLVIVRKAQTPNNFGDKGFLCFEHLTLCPIQRSLIDASLLTEAERTWLNEYHEDTLQKVGPLLEKAGDERGLAWLKRHCEERV</sequence>
<dbReference type="SUPFAM" id="SSF55920">
    <property type="entry name" value="Creatinase/aminopeptidase"/>
    <property type="match status" value="1"/>
</dbReference>
<comment type="similarity">
    <text evidence="2">Belongs to the peptidase M24B family.</text>
</comment>
<dbReference type="Pfam" id="PF01321">
    <property type="entry name" value="Creatinase_N"/>
    <property type="match status" value="1"/>
</dbReference>
<dbReference type="GO" id="GO:0005737">
    <property type="term" value="C:cytoplasm"/>
    <property type="evidence" value="ECO:0007669"/>
    <property type="project" value="UniProtKB-ARBA"/>
</dbReference>
<keyword evidence="9" id="KW-0645">Protease</keyword>
<dbReference type="SUPFAM" id="SSF53092">
    <property type="entry name" value="Creatinase/prolidase N-terminal domain"/>
    <property type="match status" value="1"/>
</dbReference>
<keyword evidence="9" id="KW-0031">Aminopeptidase</keyword>
<keyword evidence="10" id="KW-1185">Reference proteome</keyword>
<evidence type="ECO:0000259" key="7">
    <source>
        <dbReference type="Pfam" id="PF01321"/>
    </source>
</evidence>
<dbReference type="FunFam" id="3.90.230.10:FF:000007">
    <property type="entry name" value="Xaa-Pro aminopeptidase P"/>
    <property type="match status" value="1"/>
</dbReference>
<dbReference type="GO" id="GO:0046872">
    <property type="term" value="F:metal ion binding"/>
    <property type="evidence" value="ECO:0007669"/>
    <property type="project" value="UniProtKB-KW"/>
</dbReference>
<dbReference type="AlphaFoldDB" id="A0A316Z728"/>
<dbReference type="Pfam" id="PF16189">
    <property type="entry name" value="Creatinase_N_2"/>
    <property type="match status" value="1"/>
</dbReference>
<dbReference type="Pfam" id="PF16188">
    <property type="entry name" value="Peptidase_M24_C"/>
    <property type="match status" value="1"/>
</dbReference>
<dbReference type="InterPro" id="IPR036005">
    <property type="entry name" value="Creatinase/aminopeptidase-like"/>
</dbReference>
<evidence type="ECO:0000259" key="6">
    <source>
        <dbReference type="Pfam" id="PF00557"/>
    </source>
</evidence>
<dbReference type="InterPro" id="IPR029149">
    <property type="entry name" value="Creatin/AminoP/Spt16_N"/>
</dbReference>
<name>A0A316Z728_9BASI</name>
<organism evidence="9 10">
    <name type="scientific">Tilletiopsis washingtonensis</name>
    <dbReference type="NCBI Taxonomy" id="58919"/>
    <lineage>
        <taxon>Eukaryota</taxon>
        <taxon>Fungi</taxon>
        <taxon>Dikarya</taxon>
        <taxon>Basidiomycota</taxon>
        <taxon>Ustilaginomycotina</taxon>
        <taxon>Exobasidiomycetes</taxon>
        <taxon>Entylomatales</taxon>
        <taxon>Entylomatales incertae sedis</taxon>
        <taxon>Tilletiopsis</taxon>
    </lineage>
</organism>
<evidence type="ECO:0000259" key="8">
    <source>
        <dbReference type="Pfam" id="PF16188"/>
    </source>
</evidence>
<evidence type="ECO:0000256" key="4">
    <source>
        <dbReference type="ARBA" id="ARBA00022801"/>
    </source>
</evidence>
<keyword evidence="4" id="KW-0378">Hydrolase</keyword>
<keyword evidence="5" id="KW-0464">Manganese</keyword>
<dbReference type="InterPro" id="IPR032416">
    <property type="entry name" value="Peptidase_M24_C"/>
</dbReference>
<accession>A0A316Z728</accession>
<comment type="cofactor">
    <cofactor evidence="1">
        <name>Mn(2+)</name>
        <dbReference type="ChEBI" id="CHEBI:29035"/>
    </cofactor>
</comment>
<feature type="domain" description="Peptidase M24" evidence="6">
    <location>
        <begin position="324"/>
        <end position="540"/>
    </location>
</feature>
<evidence type="ECO:0000256" key="3">
    <source>
        <dbReference type="ARBA" id="ARBA00022723"/>
    </source>
</evidence>
<dbReference type="InterPro" id="IPR000587">
    <property type="entry name" value="Creatinase_N"/>
</dbReference>
<evidence type="ECO:0000256" key="2">
    <source>
        <dbReference type="ARBA" id="ARBA00008766"/>
    </source>
</evidence>
<evidence type="ECO:0000256" key="5">
    <source>
        <dbReference type="ARBA" id="ARBA00023211"/>
    </source>
</evidence>
<dbReference type="OrthoDB" id="9995434at2759"/>
<dbReference type="Pfam" id="PF00557">
    <property type="entry name" value="Peptidase_M24"/>
    <property type="match status" value="1"/>
</dbReference>
<dbReference type="PANTHER" id="PTHR43763">
    <property type="entry name" value="XAA-PRO AMINOPEPTIDASE 1"/>
    <property type="match status" value="1"/>
</dbReference>
<gene>
    <name evidence="9" type="ORF">FA09DRAFT_334746</name>
</gene>
<dbReference type="GeneID" id="37271286"/>
<dbReference type="CDD" id="cd01085">
    <property type="entry name" value="APP"/>
    <property type="match status" value="1"/>
</dbReference>
<feature type="domain" description="Peptidase M24 C-terminal" evidence="8">
    <location>
        <begin position="552"/>
        <end position="614"/>
    </location>
</feature>
<dbReference type="InterPro" id="IPR033740">
    <property type="entry name" value="Pept_M24B"/>
</dbReference>
<reference evidence="9 10" key="1">
    <citation type="journal article" date="2018" name="Mol. Biol. Evol.">
        <title>Broad Genomic Sampling Reveals a Smut Pathogenic Ancestry of the Fungal Clade Ustilaginomycotina.</title>
        <authorList>
            <person name="Kijpornyongpan T."/>
            <person name="Mondo S.J."/>
            <person name="Barry K."/>
            <person name="Sandor L."/>
            <person name="Lee J."/>
            <person name="Lipzen A."/>
            <person name="Pangilinan J."/>
            <person name="LaButti K."/>
            <person name="Hainaut M."/>
            <person name="Henrissat B."/>
            <person name="Grigoriev I.V."/>
            <person name="Spatafora J.W."/>
            <person name="Aime M.C."/>
        </authorList>
    </citation>
    <scope>NUCLEOTIDE SEQUENCE [LARGE SCALE GENOMIC DNA]</scope>
    <source>
        <strain evidence="9 10">MCA 4186</strain>
    </source>
</reference>
<dbReference type="PANTHER" id="PTHR43763:SF6">
    <property type="entry name" value="XAA-PRO AMINOPEPTIDASE 1"/>
    <property type="match status" value="1"/>
</dbReference>
<feature type="domain" description="Creatinase N-terminal" evidence="7">
    <location>
        <begin position="14"/>
        <end position="145"/>
    </location>
</feature>
<evidence type="ECO:0000256" key="1">
    <source>
        <dbReference type="ARBA" id="ARBA00001936"/>
    </source>
</evidence>
<dbReference type="InterPro" id="IPR000994">
    <property type="entry name" value="Pept_M24"/>
</dbReference>
<evidence type="ECO:0000313" key="10">
    <source>
        <dbReference type="Proteomes" id="UP000245946"/>
    </source>
</evidence>
<dbReference type="RefSeq" id="XP_025597153.1">
    <property type="nucleotide sequence ID" value="XM_025743742.1"/>
</dbReference>